<feature type="region of interest" description="Disordered" evidence="1">
    <location>
        <begin position="23"/>
        <end position="59"/>
    </location>
</feature>
<evidence type="ECO:0000313" key="3">
    <source>
        <dbReference type="Proteomes" id="UP000242792"/>
    </source>
</evidence>
<evidence type="ECO:0000313" key="2">
    <source>
        <dbReference type="EMBL" id="AQZ98299.1"/>
    </source>
</evidence>
<accession>A0A1V0BED9</accession>
<evidence type="ECO:0000256" key="1">
    <source>
        <dbReference type="SAM" id="MobiDB-lite"/>
    </source>
</evidence>
<feature type="compositionally biased region" description="Polar residues" evidence="1">
    <location>
        <begin position="24"/>
        <end position="38"/>
    </location>
</feature>
<feature type="compositionally biased region" description="Low complexity" evidence="1">
    <location>
        <begin position="44"/>
        <end position="59"/>
    </location>
</feature>
<proteinExistence type="predicted"/>
<name>A0A1V0BED9_9BURK</name>
<protein>
    <submittedName>
        <fullName evidence="2">Uncharacterized protein</fullName>
    </submittedName>
</protein>
<organism evidence="2 3">
    <name type="scientific">Comamonas kerstersii</name>
    <dbReference type="NCBI Taxonomy" id="225992"/>
    <lineage>
        <taxon>Bacteria</taxon>
        <taxon>Pseudomonadati</taxon>
        <taxon>Pseudomonadota</taxon>
        <taxon>Betaproteobacteria</taxon>
        <taxon>Burkholderiales</taxon>
        <taxon>Comamonadaceae</taxon>
        <taxon>Comamonas</taxon>
    </lineage>
</organism>
<sequence length="767" mass="86973">MFIVLAIIVLLLWGWRQLRRHSKQGTAQTQAKQPLIQKSETEDAAASAPEPEEPSSMPADVKFRMQGERGMGGPVYGDVLCSDGVYLPQVWESDFHTSFDGRWIRTGSYGGATPRLLDRKSRRSWQLSVAEAALVDDLHWRLPRWSGESEGGNGIAADTHSVLTDTAFEAWLSKHVSQKAQALVPVCDLWVPVEYIPDEAQAPALQIPQPDNAVVQVTVQRFWPASLRELEHPLEPLFTPYWQLQINGETQSWVIDCKSPCVWRPDGQAFACYGYPITKDGRKPSLRLGVWSQAFGGQQWSEWLPQDRKPWAVMPCLPAETETEQALPALMWDVGELLQRVEMDTPELERLHDGRHLSCVMSQLYATSRHLDDGRVRLKPIPARQFLWRRDLHHPNNWVAQSEPVAGLPLLWTLVHDAQDERGATAAYTVQWGEQQLPGLWELEHVVVDGRWALLCPWGESPLRGGKPVPWVWDGKQLNTIEMNWPVLRMRPHVKPGHAQALVIVGCGPDNSNLSSSGLWRWPLQLADATNLSKQGWMPAYEWRDLAVNAQGIWQLLPRWREVQQIQHPSADGDYVWRYPAVRDAVWWWGGLHNTMSSQWRPKAPRCEGVLVTQSGAVLCGVGPSICPHYAGDGWLVLEWLARGQNDEANHWKVHWLRPKKHEVLTLELRAYLPVLQSWNAQQGVTWIDTGLPAPDTQTDDATASPHLPSSEQVIAPMRWEEAQLEVLKQSPVGLWVRKQDAVYADAIVLRDDWPWNKPQPPAAQRT</sequence>
<reference evidence="2 3" key="1">
    <citation type="submission" date="2017-03" db="EMBL/GenBank/DDBJ databases">
        <title>Rapid Whole Genome Sequencing of Comamonas kerstersii Causing Continuous ambulatory Peritoneal Dialysis-Associated Peritonitis.</title>
        <authorList>
            <person name="Zheng B."/>
        </authorList>
    </citation>
    <scope>NUCLEOTIDE SEQUENCE [LARGE SCALE GENOMIC DNA]</scope>
    <source>
        <strain evidence="2 3">8943</strain>
    </source>
</reference>
<gene>
    <name evidence="2" type="ORF">B5M06_08555</name>
</gene>
<dbReference type="KEGG" id="cke:B5M06_08555"/>
<dbReference type="AlphaFoldDB" id="A0A1V0BED9"/>
<dbReference type="EMBL" id="CP020121">
    <property type="protein sequence ID" value="AQZ98299.1"/>
    <property type="molecule type" value="Genomic_DNA"/>
</dbReference>
<dbReference type="OrthoDB" id="8788571at2"/>
<dbReference type="Proteomes" id="UP000242792">
    <property type="component" value="Chromosome"/>
</dbReference>